<dbReference type="AlphaFoldDB" id="A0A6J7EJE6"/>
<organism evidence="1">
    <name type="scientific">freshwater metagenome</name>
    <dbReference type="NCBI Taxonomy" id="449393"/>
    <lineage>
        <taxon>unclassified sequences</taxon>
        <taxon>metagenomes</taxon>
        <taxon>ecological metagenomes</taxon>
    </lineage>
</organism>
<accession>A0A6J7EJE6</accession>
<reference evidence="1" key="1">
    <citation type="submission" date="2020-05" db="EMBL/GenBank/DDBJ databases">
        <authorList>
            <person name="Chiriac C."/>
            <person name="Salcher M."/>
            <person name="Ghai R."/>
            <person name="Kavagutti S V."/>
        </authorList>
    </citation>
    <scope>NUCLEOTIDE SEQUENCE</scope>
</reference>
<dbReference type="EMBL" id="CAFBLX010000041">
    <property type="protein sequence ID" value="CAB4883602.1"/>
    <property type="molecule type" value="Genomic_DNA"/>
</dbReference>
<name>A0A6J7EJE6_9ZZZZ</name>
<gene>
    <name evidence="1" type="ORF">UFOPK3472_00887</name>
</gene>
<evidence type="ECO:0000313" key="1">
    <source>
        <dbReference type="EMBL" id="CAB4883602.1"/>
    </source>
</evidence>
<protein>
    <submittedName>
        <fullName evidence="1">Unannotated protein</fullName>
    </submittedName>
</protein>
<proteinExistence type="predicted"/>
<sequence length="309" mass="33586">MRLAEAVPTDDQRRSLLVVHRHPREGFPDVVGRGHRIRLSLGAFGIDVDQAHGGGTEGLGELPFAGVSLVGAQPLILGTPEDLFRFPDVLPTEAESERFEPHGLERRVTGEHQQIGPRNLVAVLLLDRPQQPTRLVQVGVVRPTVQWRKALRALTPTASSVERAVGAGGVPAHTNEESAVVAVVGRPPIFRSGHHRDDVGFELVHVELLEFRFVVELFAERVRFGGMRMQDGQVHLLRPPVLVRQRCVRLGLRRLDDRILALAGAGGLGGGVGWACVGGHELSFPMGIVDGRSRAAIDRSDAQLGHVPQ</sequence>